<keyword evidence="1" id="KW-0521">NADP</keyword>
<evidence type="ECO:0000259" key="3">
    <source>
        <dbReference type="Pfam" id="PF01370"/>
    </source>
</evidence>
<name>A0ABN0X6P8_9LACT</name>
<dbReference type="Proteomes" id="UP001501166">
    <property type="component" value="Unassembled WGS sequence"/>
</dbReference>
<dbReference type="InterPro" id="IPR001509">
    <property type="entry name" value="Epimerase_deHydtase"/>
</dbReference>
<proteinExistence type="predicted"/>
<feature type="domain" description="NAD-dependent epimerase/dehydratase" evidence="3">
    <location>
        <begin position="11"/>
        <end position="179"/>
    </location>
</feature>
<keyword evidence="2" id="KW-0119">Carbohydrate metabolism</keyword>
<dbReference type="PANTHER" id="PTHR43103:SF3">
    <property type="entry name" value="ADP-L-GLYCERO-D-MANNO-HEPTOSE-6-EPIMERASE"/>
    <property type="match status" value="1"/>
</dbReference>
<evidence type="ECO:0000313" key="5">
    <source>
        <dbReference type="Proteomes" id="UP001501166"/>
    </source>
</evidence>
<gene>
    <name evidence="4" type="primary">azf_2</name>
    <name evidence="4" type="ORF">GCM10008932_06760</name>
</gene>
<protein>
    <submittedName>
        <fullName evidence="4">NAD-dependent glucose-6-phosphate dehydrogenase Azf</fullName>
    </submittedName>
</protein>
<accession>A0ABN0X6P8</accession>
<comment type="caution">
    <text evidence="4">The sequence shown here is derived from an EMBL/GenBank/DDBJ whole genome shotgun (WGS) entry which is preliminary data.</text>
</comment>
<dbReference type="SUPFAM" id="SSF51735">
    <property type="entry name" value="NAD(P)-binding Rossmann-fold domains"/>
    <property type="match status" value="1"/>
</dbReference>
<sequence>MNEESKRPTLLLTGATGSIGKVLTPHLQKSYDLILVDKDLSDLESELRETSQLIEVDLSDPKNCKGILDEVDYMVHLAGDPRADAEFYDSLFDANFKVTYNLFREASQSERVKRILFASSIHAVGGYPLDTQVNTDMYPRPADLYGVSKAYMEVLASYYAYGSLKEFIGIRIGGFEGLEGDTETLENMMKYLSPDDMCHLVDRCLEAELKRPFLLVNGVSDNTFKRLDITQAREDIDYYPKDNAFEMYNVFTETKDNITNDKKKK</sequence>
<dbReference type="Gene3D" id="3.40.50.720">
    <property type="entry name" value="NAD(P)-binding Rossmann-like Domain"/>
    <property type="match status" value="1"/>
</dbReference>
<dbReference type="RefSeq" id="WP_343754016.1">
    <property type="nucleotide sequence ID" value="NZ_BAAACW010000040.1"/>
</dbReference>
<dbReference type="Pfam" id="PF01370">
    <property type="entry name" value="Epimerase"/>
    <property type="match status" value="1"/>
</dbReference>
<dbReference type="EMBL" id="BAAACW010000040">
    <property type="protein sequence ID" value="GAA0356453.1"/>
    <property type="molecule type" value="Genomic_DNA"/>
</dbReference>
<evidence type="ECO:0000313" key="4">
    <source>
        <dbReference type="EMBL" id="GAA0356453.1"/>
    </source>
</evidence>
<dbReference type="PANTHER" id="PTHR43103">
    <property type="entry name" value="NUCLEOSIDE-DIPHOSPHATE-SUGAR EPIMERASE"/>
    <property type="match status" value="1"/>
</dbReference>
<organism evidence="4 5">
    <name type="scientific">Alkalibacterium iburiense</name>
    <dbReference type="NCBI Taxonomy" id="290589"/>
    <lineage>
        <taxon>Bacteria</taxon>
        <taxon>Bacillati</taxon>
        <taxon>Bacillota</taxon>
        <taxon>Bacilli</taxon>
        <taxon>Lactobacillales</taxon>
        <taxon>Carnobacteriaceae</taxon>
        <taxon>Alkalibacterium</taxon>
    </lineage>
</organism>
<dbReference type="InterPro" id="IPR036291">
    <property type="entry name" value="NAD(P)-bd_dom_sf"/>
</dbReference>
<reference evidence="4 5" key="1">
    <citation type="journal article" date="2019" name="Int. J. Syst. Evol. Microbiol.">
        <title>The Global Catalogue of Microorganisms (GCM) 10K type strain sequencing project: providing services to taxonomists for standard genome sequencing and annotation.</title>
        <authorList>
            <consortium name="The Broad Institute Genomics Platform"/>
            <consortium name="The Broad Institute Genome Sequencing Center for Infectious Disease"/>
            <person name="Wu L."/>
            <person name="Ma J."/>
        </authorList>
    </citation>
    <scope>NUCLEOTIDE SEQUENCE [LARGE SCALE GENOMIC DNA]</scope>
    <source>
        <strain evidence="4 5">JCM 12662</strain>
    </source>
</reference>
<evidence type="ECO:0000256" key="2">
    <source>
        <dbReference type="ARBA" id="ARBA00023277"/>
    </source>
</evidence>
<evidence type="ECO:0000256" key="1">
    <source>
        <dbReference type="ARBA" id="ARBA00022857"/>
    </source>
</evidence>
<keyword evidence="5" id="KW-1185">Reference proteome</keyword>